<dbReference type="NCBIfam" id="TIGR03743">
    <property type="entry name" value="SXT_TraD"/>
    <property type="match status" value="1"/>
</dbReference>
<evidence type="ECO:0000256" key="4">
    <source>
        <dbReference type="ARBA" id="ARBA00022989"/>
    </source>
</evidence>
<evidence type="ECO:0000256" key="2">
    <source>
        <dbReference type="ARBA" id="ARBA00022475"/>
    </source>
</evidence>
<evidence type="ECO:0000259" key="9">
    <source>
        <dbReference type="Pfam" id="PF12696"/>
    </source>
</evidence>
<dbReference type="RefSeq" id="WP_225677305.1">
    <property type="nucleotide sequence ID" value="NZ_JAEDAH010000105.1"/>
</dbReference>
<dbReference type="Proteomes" id="UP000714380">
    <property type="component" value="Unassembled WGS sequence"/>
</dbReference>
<evidence type="ECO:0000313" key="11">
    <source>
        <dbReference type="Proteomes" id="UP000714380"/>
    </source>
</evidence>
<evidence type="ECO:0000256" key="5">
    <source>
        <dbReference type="ARBA" id="ARBA00023136"/>
    </source>
</evidence>
<organism evidence="10 11">
    <name type="scientific">Thalassolituus marinus</name>
    <dbReference type="NCBI Taxonomy" id="671053"/>
    <lineage>
        <taxon>Bacteria</taxon>
        <taxon>Pseudomonadati</taxon>
        <taxon>Pseudomonadota</taxon>
        <taxon>Gammaproteobacteria</taxon>
        <taxon>Oceanospirillales</taxon>
        <taxon>Oceanospirillaceae</taxon>
        <taxon>Thalassolituus</taxon>
    </lineage>
</organism>
<keyword evidence="2" id="KW-1003">Cell membrane</keyword>
<feature type="transmembrane region" description="Helical" evidence="7">
    <location>
        <begin position="38"/>
        <end position="62"/>
    </location>
</feature>
<evidence type="ECO:0000256" key="7">
    <source>
        <dbReference type="SAM" id="Phobius"/>
    </source>
</evidence>
<dbReference type="InterPro" id="IPR032689">
    <property type="entry name" value="TraG-D_C"/>
</dbReference>
<evidence type="ECO:0000259" key="8">
    <source>
        <dbReference type="Pfam" id="PF10412"/>
    </source>
</evidence>
<keyword evidence="11" id="KW-1185">Reference proteome</keyword>
<reference evidence="10 11" key="1">
    <citation type="submission" date="2020-12" db="EMBL/GenBank/DDBJ databases">
        <title>Novel Thalassolituus-related marine hydrocarbonoclastic bacteria mediated algae-derived hydrocarbons mineralization in twilight zone of the northern South China Sea.</title>
        <authorList>
            <person name="Dong C."/>
        </authorList>
    </citation>
    <scope>NUCLEOTIDE SEQUENCE [LARGE SCALE GENOMIC DNA]</scope>
    <source>
        <strain evidence="10 11">IMCC1826</strain>
    </source>
</reference>
<feature type="region of interest" description="Disordered" evidence="6">
    <location>
        <begin position="146"/>
        <end position="180"/>
    </location>
</feature>
<feature type="compositionally biased region" description="Basic and acidic residues" evidence="6">
    <location>
        <begin position="147"/>
        <end position="160"/>
    </location>
</feature>
<protein>
    <submittedName>
        <fullName evidence="10">Conjugative transfer system coupling protein TraD</fullName>
    </submittedName>
</protein>
<evidence type="ECO:0000313" key="10">
    <source>
        <dbReference type="EMBL" id="MCA6065403.1"/>
    </source>
</evidence>
<proteinExistence type="predicted"/>
<dbReference type="InterPro" id="IPR027417">
    <property type="entry name" value="P-loop_NTPase"/>
</dbReference>
<comment type="subcellular location">
    <subcellularLocation>
        <location evidence="1">Cell membrane</location>
        <topology evidence="1">Multi-pass membrane protein</topology>
    </subcellularLocation>
</comment>
<dbReference type="Pfam" id="PF12696">
    <property type="entry name" value="TraG-D_C"/>
    <property type="match status" value="1"/>
</dbReference>
<keyword evidence="3 7" id="KW-0812">Transmembrane</keyword>
<sequence>MMQNDKEGLIVQPWRQAYEAKAMLAWSAAAAYQLLWPLYAYMSLPAFIVSIVCVCMAGMNAYDVHRVFKRRIMLFEENLMFVPIKDFNDRVDAFPTGIYLGNGWEWTAQQTQWAYDLIRSDIEKAAPPAWYVWLYSKFSGRRFNTTTRDDESTDTKEAIHRASKGSDIVKDGDKDPKGRQRGLSWIHGMQESSELYFPINDAIGNTLITGTTRSGKTVLYRMLTRQIIRKGECLFVFDPKGDGELLEIMLEAAKAEGRLDQFVFFNPAFAAKSHRIDPFANYQEPSQLASRVEPLIPSSGPNGDSFSAFSWGVMESILSAMDMINIRPSLLALRGVIERGPDELLYECIIAHCERLKISDFKAQISAFEKSIASPTKGNDSPKRILAAARFYRDVVYGIKPNSAIDGLLNFYEHNREHASKMLASLMPILKQLTTGELSGLLSPDANDANDPRPITSFDAMIRQKSICYIGLHALGDPKIAKAIGSIYMSDLVASAASRYAHGGSGEHKVFLLVDEASNAVNSSYLELLNKGAGAGFINFAATQTVPDFVEALGSDSAAEKALGNFNNLISLRVINESTKAYVSESMGMASVRTAQITQNTSVMGGNDNPLLYNGTYGTRTTDTEAPLIDPQLLGRLPNLEFVANISSGRILKGRFPILTAEKDGSTEDLWNSLPWMVDARSKGFGVGGNV</sequence>
<dbReference type="InterPro" id="IPR019476">
    <property type="entry name" value="T4SS_TraD_DNA-bd"/>
</dbReference>
<dbReference type="InterPro" id="IPR022458">
    <property type="entry name" value="Conjugative_coupling_TraG/TraD"/>
</dbReference>
<dbReference type="InterPro" id="IPR051539">
    <property type="entry name" value="T4SS-coupling_protein"/>
</dbReference>
<feature type="compositionally biased region" description="Basic and acidic residues" evidence="6">
    <location>
        <begin position="167"/>
        <end position="178"/>
    </location>
</feature>
<accession>A0ABS7ZW03</accession>
<gene>
    <name evidence="10" type="primary">traD</name>
    <name evidence="10" type="ORF">I9W95_17535</name>
</gene>
<feature type="domain" description="Type IV secretion system coupling protein TraD DNA-binding" evidence="8">
    <location>
        <begin position="197"/>
        <end position="321"/>
    </location>
</feature>
<dbReference type="PANTHER" id="PTHR37937:SF1">
    <property type="entry name" value="CONJUGATIVE TRANSFER: DNA TRANSPORT"/>
    <property type="match status" value="1"/>
</dbReference>
<dbReference type="PANTHER" id="PTHR37937">
    <property type="entry name" value="CONJUGATIVE TRANSFER: DNA TRANSPORT"/>
    <property type="match status" value="1"/>
</dbReference>
<dbReference type="CDD" id="cd01127">
    <property type="entry name" value="TrwB_TraG_TraD_VirD4"/>
    <property type="match status" value="2"/>
</dbReference>
<keyword evidence="4 7" id="KW-1133">Transmembrane helix</keyword>
<dbReference type="Pfam" id="PF10412">
    <property type="entry name" value="TrwB_AAD_bind"/>
    <property type="match status" value="1"/>
</dbReference>
<evidence type="ECO:0000256" key="3">
    <source>
        <dbReference type="ARBA" id="ARBA00022692"/>
    </source>
</evidence>
<evidence type="ECO:0000256" key="1">
    <source>
        <dbReference type="ARBA" id="ARBA00004651"/>
    </source>
</evidence>
<dbReference type="Gene3D" id="3.40.50.300">
    <property type="entry name" value="P-loop containing nucleotide triphosphate hydrolases"/>
    <property type="match status" value="2"/>
</dbReference>
<dbReference type="SUPFAM" id="SSF52540">
    <property type="entry name" value="P-loop containing nucleoside triphosphate hydrolases"/>
    <property type="match status" value="1"/>
</dbReference>
<name>A0ABS7ZW03_9GAMM</name>
<dbReference type="EMBL" id="JAEDAH010000105">
    <property type="protein sequence ID" value="MCA6065403.1"/>
    <property type="molecule type" value="Genomic_DNA"/>
</dbReference>
<comment type="caution">
    <text evidence="10">The sequence shown here is derived from an EMBL/GenBank/DDBJ whole genome shotgun (WGS) entry which is preliminary data.</text>
</comment>
<evidence type="ECO:0000256" key="6">
    <source>
        <dbReference type="SAM" id="MobiDB-lite"/>
    </source>
</evidence>
<feature type="domain" description="TraD/TraG TraM recognition site" evidence="9">
    <location>
        <begin position="510"/>
        <end position="638"/>
    </location>
</feature>
<keyword evidence="5 7" id="KW-0472">Membrane</keyword>